<dbReference type="InterPro" id="IPR010752">
    <property type="entry name" value="DUF1329"/>
</dbReference>
<evidence type="ECO:0000313" key="3">
    <source>
        <dbReference type="Proteomes" id="UP000075613"/>
    </source>
</evidence>
<dbReference type="CDD" id="cd16329">
    <property type="entry name" value="LolA_like"/>
    <property type="match status" value="1"/>
</dbReference>
<evidence type="ECO:0000313" key="2">
    <source>
        <dbReference type="EMBL" id="KXU82939.1"/>
    </source>
</evidence>
<name>A0A149PD36_9BURK</name>
<dbReference type="OrthoDB" id="6751304at2"/>
<dbReference type="Pfam" id="PF07044">
    <property type="entry name" value="DUF1329"/>
    <property type="match status" value="1"/>
</dbReference>
<dbReference type="STRING" id="1399968.CI15_27850"/>
<comment type="caution">
    <text evidence="2">The sequence shown here is derived from an EMBL/GenBank/DDBJ whole genome shotgun (WGS) entry which is preliminary data.</text>
</comment>
<feature type="signal peptide" evidence="1">
    <location>
        <begin position="1"/>
        <end position="22"/>
    </location>
</feature>
<keyword evidence="3" id="KW-1185">Reference proteome</keyword>
<dbReference type="Proteomes" id="UP000075613">
    <property type="component" value="Unassembled WGS sequence"/>
</dbReference>
<feature type="chain" id="PRO_5007551076" description="Outer membrane lipoprotein-sorting protein" evidence="1">
    <location>
        <begin position="23"/>
        <end position="457"/>
    </location>
</feature>
<proteinExistence type="predicted"/>
<evidence type="ECO:0008006" key="4">
    <source>
        <dbReference type="Google" id="ProtNLM"/>
    </source>
</evidence>
<gene>
    <name evidence="2" type="ORF">CI15_27850</name>
</gene>
<protein>
    <recommendedName>
        <fullName evidence="4">Outer membrane lipoprotein-sorting protein</fullName>
    </recommendedName>
</protein>
<dbReference type="AlphaFoldDB" id="A0A149PD36"/>
<dbReference type="EMBL" id="LRBG01000038">
    <property type="protein sequence ID" value="KXU82939.1"/>
    <property type="molecule type" value="Genomic_DNA"/>
</dbReference>
<organism evidence="2 3">
    <name type="scientific">Paraburkholderia monticola</name>
    <dbReference type="NCBI Taxonomy" id="1399968"/>
    <lineage>
        <taxon>Bacteria</taxon>
        <taxon>Pseudomonadati</taxon>
        <taxon>Pseudomonadota</taxon>
        <taxon>Betaproteobacteria</taxon>
        <taxon>Burkholderiales</taxon>
        <taxon>Burkholderiaceae</taxon>
        <taxon>Paraburkholderia</taxon>
    </lineage>
</organism>
<dbReference type="Gene3D" id="2.50.20.10">
    <property type="entry name" value="Lipoprotein localisation LolA/LolB/LppX"/>
    <property type="match status" value="1"/>
</dbReference>
<dbReference type="RefSeq" id="WP_062134399.1">
    <property type="nucleotide sequence ID" value="NZ_LRBG01000038.1"/>
</dbReference>
<evidence type="ECO:0000256" key="1">
    <source>
        <dbReference type="SAM" id="SignalP"/>
    </source>
</evidence>
<keyword evidence="1" id="KW-0732">Signal</keyword>
<accession>A0A149PD36</accession>
<sequence>MKTLIHLAAAGLVTLHAAGAWAAVSADEAKQLGTTLTAFGAEKAGSADGAIPAYTGGLTTPPADYVPNSGKWPDPFKDEKPLFSVTAANMGQYADQLTPGVQALLKRFPDYRVDVYPTHRSVSYPQWVLDNTVKNATSAQLVGKIEGDGVGGAFGGIPFPIPKNGYEVMWNALLNYQRTEYSATNVGAYLVDTSGGRTALPVLNFVEYRPFYDPKNAGTKADWPYDRLWVQIQTPPTAAGQSVLVDYSINYSEADQASWAYFPAQRRTRMAPDYKYDTPAASYGGVTFWDEASIFRGRMDRFDFKLIGKKEMLVPYNNYRLSQLPVDDVFGPKHVKSDAVRWERHRVWVVEATVKADARHAYSKRTFYIDEDSWNFVETDGFGHDGKLWRVGLDYHFPLYDGGGVYAVTLGFYDLEKGNYFLSYTTGENGAPLLRVSDKLDKPNLFTPAGIAGTGLR</sequence>
<reference evidence="2 3" key="1">
    <citation type="journal article" date="2015" name="Int. J. Syst. Evol. Microbiol.">
        <title>Burkholderia monticola sp. nov., isolated from mountain soil.</title>
        <authorList>
            <person name="Baek I."/>
            <person name="Seo B."/>
            <person name="Lee I."/>
            <person name="Yi H."/>
            <person name="Chun J."/>
        </authorList>
    </citation>
    <scope>NUCLEOTIDE SEQUENCE [LARGE SCALE GENOMIC DNA]</scope>
    <source>
        <strain evidence="2 3">JC2948</strain>
    </source>
</reference>